<keyword evidence="2" id="KW-1185">Reference proteome</keyword>
<evidence type="ECO:0000313" key="2">
    <source>
        <dbReference type="Proteomes" id="UP000308705"/>
    </source>
</evidence>
<accession>A0A4V5UXY9</accession>
<dbReference type="RefSeq" id="WP_137251065.1">
    <property type="nucleotide sequence ID" value="NZ_SZQA01000045.1"/>
</dbReference>
<sequence length="181" mass="19270">MTRGRALVALVCVLAVLVVAQTLVARAKVAALRDTIEVYETQGVVSASTLAGALVREKVVFELANTRCEGLTECRPTKPVTVEPCDGGLCVSHDWSGRKQVAVVDGEAAGVPRAGDFSCDGADNGDDYRWRFTFTPTRAAFDPGTGTWFVTEFDARLEAVKDDAAACGEVTTVWEVTGEPV</sequence>
<evidence type="ECO:0000313" key="1">
    <source>
        <dbReference type="EMBL" id="TKK81283.1"/>
    </source>
</evidence>
<dbReference type="AlphaFoldDB" id="A0A4V5UXY9"/>
<organism evidence="1 2">
    <name type="scientific">Herbidospora galbida</name>
    <dbReference type="NCBI Taxonomy" id="2575442"/>
    <lineage>
        <taxon>Bacteria</taxon>
        <taxon>Bacillati</taxon>
        <taxon>Actinomycetota</taxon>
        <taxon>Actinomycetes</taxon>
        <taxon>Streptosporangiales</taxon>
        <taxon>Streptosporangiaceae</taxon>
        <taxon>Herbidospora</taxon>
    </lineage>
</organism>
<protein>
    <submittedName>
        <fullName evidence="1">Uncharacterized protein</fullName>
    </submittedName>
</protein>
<dbReference type="Proteomes" id="UP000308705">
    <property type="component" value="Unassembled WGS sequence"/>
</dbReference>
<comment type="caution">
    <text evidence="1">The sequence shown here is derived from an EMBL/GenBank/DDBJ whole genome shotgun (WGS) entry which is preliminary data.</text>
</comment>
<dbReference type="EMBL" id="SZQA01000045">
    <property type="protein sequence ID" value="TKK81283.1"/>
    <property type="molecule type" value="Genomic_DNA"/>
</dbReference>
<name>A0A4V5UXY9_9ACTN</name>
<gene>
    <name evidence="1" type="ORF">FDA94_33450</name>
</gene>
<proteinExistence type="predicted"/>
<reference evidence="1 2" key="1">
    <citation type="submission" date="2019-04" db="EMBL/GenBank/DDBJ databases">
        <title>Herbidospora sp. NEAU-GS14.nov., a novel actinomycete isolated from soil.</title>
        <authorList>
            <person name="Han L."/>
        </authorList>
    </citation>
    <scope>NUCLEOTIDE SEQUENCE [LARGE SCALE GENOMIC DNA]</scope>
    <source>
        <strain evidence="1 2">NEAU-GS14</strain>
    </source>
</reference>
<dbReference type="OrthoDB" id="3543398at2"/>